<protein>
    <submittedName>
        <fullName evidence="1">Uncharacterized protein</fullName>
    </submittedName>
</protein>
<reference evidence="1 2" key="2">
    <citation type="journal article" date="2015" name="Stand. Genomic Sci.">
        <title>High quality draft genomic sequence of Flavobacterium enshiense DK69(T) and comparison among Flavobacterium genomes.</title>
        <authorList>
            <person name="Zeng Z."/>
            <person name="Chen C."/>
            <person name="Du H."/>
            <person name="Wang G."/>
            <person name="Li M."/>
        </authorList>
    </citation>
    <scope>NUCLEOTIDE SEQUENCE [LARGE SCALE GENOMIC DNA]</scope>
    <source>
        <strain evidence="1 2">DK69</strain>
    </source>
</reference>
<dbReference type="Proteomes" id="UP000030149">
    <property type="component" value="Unassembled WGS sequence"/>
</dbReference>
<dbReference type="EMBL" id="JRLZ01000008">
    <property type="protein sequence ID" value="KGO95804.1"/>
    <property type="molecule type" value="Genomic_DNA"/>
</dbReference>
<organism evidence="1 2">
    <name type="scientific">Flavobacterium enshiense DK69</name>
    <dbReference type="NCBI Taxonomy" id="1107311"/>
    <lineage>
        <taxon>Bacteria</taxon>
        <taxon>Pseudomonadati</taxon>
        <taxon>Bacteroidota</taxon>
        <taxon>Flavobacteriia</taxon>
        <taxon>Flavobacteriales</taxon>
        <taxon>Flavobacteriaceae</taxon>
        <taxon>Flavobacterium</taxon>
    </lineage>
</organism>
<sequence length="68" mass="8147">MEGAQLFDLSAKKRPMKEWVQVFYHHGDKWKNFGIKTMEHVQQNNVTKKKTPFFKRSFFIVSSRNSNI</sequence>
<name>A0A0A2MTX9_9FLAO</name>
<dbReference type="AlphaFoldDB" id="A0A0A2MTX9"/>
<accession>A0A0A2MTX9</accession>
<keyword evidence="2" id="KW-1185">Reference proteome</keyword>
<gene>
    <name evidence="1" type="ORF">Q767_08920</name>
</gene>
<reference evidence="2" key="1">
    <citation type="submission" date="2013-09" db="EMBL/GenBank/DDBJ databases">
        <authorList>
            <person name="Zeng Z."/>
            <person name="Chen C."/>
        </authorList>
    </citation>
    <scope>NUCLEOTIDE SEQUENCE [LARGE SCALE GENOMIC DNA]</scope>
    <source>
        <strain evidence="2">DK69</strain>
    </source>
</reference>
<evidence type="ECO:0000313" key="2">
    <source>
        <dbReference type="Proteomes" id="UP000030149"/>
    </source>
</evidence>
<evidence type="ECO:0000313" key="1">
    <source>
        <dbReference type="EMBL" id="KGO95804.1"/>
    </source>
</evidence>
<comment type="caution">
    <text evidence="1">The sequence shown here is derived from an EMBL/GenBank/DDBJ whole genome shotgun (WGS) entry which is preliminary data.</text>
</comment>
<dbReference type="PATRIC" id="fig|1107311.5.peg.3010"/>
<proteinExistence type="predicted"/>